<dbReference type="GO" id="GO:0005886">
    <property type="term" value="C:plasma membrane"/>
    <property type="evidence" value="ECO:0007669"/>
    <property type="project" value="TreeGrafter"/>
</dbReference>
<evidence type="ECO:0000256" key="5">
    <source>
        <dbReference type="ARBA" id="ARBA00022741"/>
    </source>
</evidence>
<sequence>NNLIAGCFYDGVLLYVRALNETLQEGGSQKDGIRIIQKIQDRTMQGITGTVSMDKANDRNTDFDLWAMADHDSGHFQISGHYDGITKQINWTGTPILWLKGAPPLDNPTCVFDTDDPSCVKSNSALHPGHGGAGRRAHPHHLWDGQYNHNEGNVVAIKHVNKKRIELTRQVLFELKHDILENDSINLDWMFRNSLINDIVKVSRVLSQCKCTGAPLQEPYSTMVLWNSRVPSEVARGFLSNEQLLPLR</sequence>
<dbReference type="SUPFAM" id="SSF53822">
    <property type="entry name" value="Periplasmic binding protein-like I"/>
    <property type="match status" value="1"/>
</dbReference>
<evidence type="ECO:0000256" key="1">
    <source>
        <dbReference type="ARBA" id="ARBA00001436"/>
    </source>
</evidence>
<dbReference type="Pfam" id="PF01094">
    <property type="entry name" value="ANF_receptor"/>
    <property type="match status" value="1"/>
</dbReference>
<dbReference type="OrthoDB" id="1890790at2759"/>
<evidence type="ECO:0000313" key="12">
    <source>
        <dbReference type="EMBL" id="PIO31635.1"/>
    </source>
</evidence>
<dbReference type="PRINTS" id="PR00255">
    <property type="entry name" value="NATPEPTIDER"/>
</dbReference>
<dbReference type="GO" id="GO:0004383">
    <property type="term" value="F:guanylate cyclase activity"/>
    <property type="evidence" value="ECO:0007669"/>
    <property type="project" value="UniProtKB-EC"/>
</dbReference>
<evidence type="ECO:0000256" key="3">
    <source>
        <dbReference type="ARBA" id="ARBA00022692"/>
    </source>
</evidence>
<keyword evidence="9" id="KW-0325">Glycoprotein</keyword>
<keyword evidence="10" id="KW-0456">Lyase</keyword>
<proteinExistence type="predicted"/>
<dbReference type="PANTHER" id="PTHR11920:SF494">
    <property type="entry name" value="ATRIAL NATRIURETIC PEPTIDE RECEPTOR 2"/>
    <property type="match status" value="1"/>
</dbReference>
<evidence type="ECO:0000259" key="11">
    <source>
        <dbReference type="Pfam" id="PF01094"/>
    </source>
</evidence>
<feature type="domain" description="Receptor ligand binding region" evidence="11">
    <location>
        <begin position="5"/>
        <end position="69"/>
    </location>
</feature>
<dbReference type="InterPro" id="IPR001170">
    <property type="entry name" value="ANPR/GUC"/>
</dbReference>
<dbReference type="GO" id="GO:0016941">
    <property type="term" value="F:natriuretic peptide receptor activity"/>
    <property type="evidence" value="ECO:0007669"/>
    <property type="project" value="TreeGrafter"/>
</dbReference>
<protein>
    <recommendedName>
        <fullName evidence="11">Receptor ligand binding region domain-containing protein</fullName>
    </recommendedName>
</protein>
<keyword evidence="4" id="KW-0732">Signal</keyword>
<evidence type="ECO:0000256" key="8">
    <source>
        <dbReference type="ARBA" id="ARBA00023170"/>
    </source>
</evidence>
<dbReference type="EMBL" id="KV933406">
    <property type="protein sequence ID" value="PIO31635.1"/>
    <property type="molecule type" value="Genomic_DNA"/>
</dbReference>
<dbReference type="GO" id="GO:0004016">
    <property type="term" value="F:adenylate cyclase activity"/>
    <property type="evidence" value="ECO:0007669"/>
    <property type="project" value="TreeGrafter"/>
</dbReference>
<dbReference type="PANTHER" id="PTHR11920">
    <property type="entry name" value="GUANYLYL CYCLASE"/>
    <property type="match status" value="1"/>
</dbReference>
<dbReference type="AlphaFoldDB" id="A0A2G9RV11"/>
<dbReference type="GO" id="GO:0007168">
    <property type="term" value="P:receptor guanylyl cyclase signaling pathway"/>
    <property type="evidence" value="ECO:0007669"/>
    <property type="project" value="TreeGrafter"/>
</dbReference>
<keyword evidence="3" id="KW-0812">Transmembrane</keyword>
<organism evidence="12">
    <name type="scientific">Aquarana catesbeiana</name>
    <name type="common">American bullfrog</name>
    <name type="synonym">Rana catesbeiana</name>
    <dbReference type="NCBI Taxonomy" id="8400"/>
    <lineage>
        <taxon>Eukaryota</taxon>
        <taxon>Metazoa</taxon>
        <taxon>Chordata</taxon>
        <taxon>Craniata</taxon>
        <taxon>Vertebrata</taxon>
        <taxon>Euteleostomi</taxon>
        <taxon>Amphibia</taxon>
        <taxon>Batrachia</taxon>
        <taxon>Anura</taxon>
        <taxon>Neobatrachia</taxon>
        <taxon>Ranoidea</taxon>
        <taxon>Ranidae</taxon>
        <taxon>Aquarana</taxon>
    </lineage>
</organism>
<gene>
    <name evidence="12" type="ORF">AB205_0046690</name>
</gene>
<keyword evidence="7" id="KW-0472">Membrane</keyword>
<dbReference type="Gene3D" id="3.40.50.2300">
    <property type="match status" value="1"/>
</dbReference>
<keyword evidence="8" id="KW-0675">Receptor</keyword>
<name>A0A2G9RV11_AQUCT</name>
<dbReference type="InterPro" id="IPR050401">
    <property type="entry name" value="Cyclic_nucleotide_synthase"/>
</dbReference>
<dbReference type="InterPro" id="IPR028082">
    <property type="entry name" value="Peripla_BP_I"/>
</dbReference>
<evidence type="ECO:0000256" key="7">
    <source>
        <dbReference type="ARBA" id="ARBA00023136"/>
    </source>
</evidence>
<accession>A0A2G9RV11</accession>
<feature type="non-terminal residue" evidence="12">
    <location>
        <position position="1"/>
    </location>
</feature>
<comment type="subcellular location">
    <subcellularLocation>
        <location evidence="2">Membrane</location>
        <topology evidence="2">Single-pass type I membrane protein</topology>
    </subcellularLocation>
</comment>
<comment type="catalytic activity">
    <reaction evidence="1">
        <text>GTP = 3',5'-cyclic GMP + diphosphate</text>
        <dbReference type="Rhea" id="RHEA:13665"/>
        <dbReference type="ChEBI" id="CHEBI:33019"/>
        <dbReference type="ChEBI" id="CHEBI:37565"/>
        <dbReference type="ChEBI" id="CHEBI:57746"/>
        <dbReference type="EC" id="4.6.1.2"/>
    </reaction>
</comment>
<keyword evidence="5" id="KW-0547">Nucleotide-binding</keyword>
<evidence type="ECO:0000256" key="2">
    <source>
        <dbReference type="ARBA" id="ARBA00004479"/>
    </source>
</evidence>
<keyword evidence="6" id="KW-1133">Transmembrane helix</keyword>
<dbReference type="GO" id="GO:0000166">
    <property type="term" value="F:nucleotide binding"/>
    <property type="evidence" value="ECO:0007669"/>
    <property type="project" value="UniProtKB-KW"/>
</dbReference>
<evidence type="ECO:0000256" key="4">
    <source>
        <dbReference type="ARBA" id="ARBA00022729"/>
    </source>
</evidence>
<evidence type="ECO:0000256" key="10">
    <source>
        <dbReference type="ARBA" id="ARBA00023239"/>
    </source>
</evidence>
<dbReference type="InterPro" id="IPR001828">
    <property type="entry name" value="ANF_lig-bd_rcpt"/>
</dbReference>
<reference evidence="12" key="1">
    <citation type="submission" date="2017-08" db="EMBL/GenBank/DDBJ databases">
        <title>Assembly of the North American Bullfrog Genome.</title>
        <authorList>
            <person name="Warren R.L."/>
            <person name="Vandervalk B.P."/>
            <person name="Kucuk E."/>
            <person name="Birol I."/>
            <person name="Helbing C."/>
            <person name="Pandoh P."/>
            <person name="Behsaz B."/>
            <person name="Mohamadi H."/>
            <person name="Chu J."/>
            <person name="Jackman S."/>
            <person name="Hammond S.A."/>
            <person name="Veldhoen N."/>
            <person name="Kirk H."/>
            <person name="Zhao Y."/>
            <person name="Coope R."/>
            <person name="Pleasance S."/>
            <person name="Moore R."/>
            <person name="Holt R."/>
        </authorList>
    </citation>
    <scope>NUCLEOTIDE SEQUENCE</scope>
    <source>
        <strain evidence="12">Bruno</strain>
        <tissue evidence="12">Liver</tissue>
    </source>
</reference>
<dbReference type="GO" id="GO:0017046">
    <property type="term" value="F:peptide hormone binding"/>
    <property type="evidence" value="ECO:0007669"/>
    <property type="project" value="TreeGrafter"/>
</dbReference>
<evidence type="ECO:0000256" key="9">
    <source>
        <dbReference type="ARBA" id="ARBA00023180"/>
    </source>
</evidence>
<evidence type="ECO:0000256" key="6">
    <source>
        <dbReference type="ARBA" id="ARBA00022989"/>
    </source>
</evidence>